<dbReference type="OrthoDB" id="7791409at2"/>
<evidence type="ECO:0000256" key="1">
    <source>
        <dbReference type="SAM" id="SignalP"/>
    </source>
</evidence>
<organism evidence="2 3">
    <name type="scientific">Pacificibacter marinus</name>
    <dbReference type="NCBI Taxonomy" id="658057"/>
    <lineage>
        <taxon>Bacteria</taxon>
        <taxon>Pseudomonadati</taxon>
        <taxon>Pseudomonadota</taxon>
        <taxon>Alphaproteobacteria</taxon>
        <taxon>Rhodobacterales</taxon>
        <taxon>Roseobacteraceae</taxon>
        <taxon>Pacificibacter</taxon>
    </lineage>
</organism>
<protein>
    <recommendedName>
        <fullName evidence="4">DUF2125 domain-containing protein</fullName>
    </recommendedName>
</protein>
<evidence type="ECO:0008006" key="4">
    <source>
        <dbReference type="Google" id="ProtNLM"/>
    </source>
</evidence>
<dbReference type="Proteomes" id="UP000193307">
    <property type="component" value="Unassembled WGS sequence"/>
</dbReference>
<dbReference type="STRING" id="658057.SAMN04488032_11277"/>
<reference evidence="2 3" key="1">
    <citation type="submission" date="2017-03" db="EMBL/GenBank/DDBJ databases">
        <authorList>
            <person name="Afonso C.L."/>
            <person name="Miller P.J."/>
            <person name="Scott M.A."/>
            <person name="Spackman E."/>
            <person name="Goraichik I."/>
            <person name="Dimitrov K.M."/>
            <person name="Suarez D.L."/>
            <person name="Swayne D.E."/>
        </authorList>
    </citation>
    <scope>NUCLEOTIDE SEQUENCE [LARGE SCALE GENOMIC DNA]</scope>
    <source>
        <strain evidence="2 3">CECT 7971</strain>
    </source>
</reference>
<dbReference type="RefSeq" id="WP_085850263.1">
    <property type="nucleotide sequence ID" value="NZ_FNZV01000012.1"/>
</dbReference>
<evidence type="ECO:0000313" key="2">
    <source>
        <dbReference type="EMBL" id="SLN61308.1"/>
    </source>
</evidence>
<proteinExistence type="predicted"/>
<feature type="chain" id="PRO_5010991247" description="DUF2125 domain-containing protein" evidence="1">
    <location>
        <begin position="23"/>
        <end position="503"/>
    </location>
</feature>
<dbReference type="EMBL" id="FWFW01000012">
    <property type="protein sequence ID" value="SLN61308.1"/>
    <property type="molecule type" value="Genomic_DNA"/>
</dbReference>
<evidence type="ECO:0000313" key="3">
    <source>
        <dbReference type="Proteomes" id="UP000193307"/>
    </source>
</evidence>
<gene>
    <name evidence="2" type="ORF">PAM7971_03169</name>
</gene>
<keyword evidence="1" id="KW-0732">Signal</keyword>
<accession>A0A1Y5TD69</accession>
<feature type="signal peptide" evidence="1">
    <location>
        <begin position="1"/>
        <end position="22"/>
    </location>
</feature>
<dbReference type="AlphaFoldDB" id="A0A1Y5TD69"/>
<sequence length="503" mass="53237">MTHRISFLISAALTCSATASFADVSAHDVWNNWQFFAQSMGQNYTARLEQDADTLVAYDVLINASDLAMDGMTLTGSLPRIMLQDLPNGTVKITIPESGTYITVIKGEPMLGFDAFEVRSTITMDNTVIASGTPNEISYNILPGTVTYGTEKQIKDGIAIVPEQMVTLLGVHGTTTAKIADGTLISGIDIQADAVTVESNGTTELATMESSFKAAPFNITAAFTNSTTAGNAPTDFMKSLEGNFSYGIGNTTFEMTNGDAAQMMHIVGETQEAQINATIADGSLTYAGTTTNTEVVVDGSAIPFPQIDFGVGTVEFGLTMPLLANSQPKPVGLKLAIDKLRLPEIAWMMLDPQDQMAHDPAALTLDLTGNMVSKIDLINPSAMLDLADGHEPFQPIDLMLNKLFVSIAGATLTGSGDAIFVEDVSKKFGRAPFETANATLSLTGGITLIDTLTQSGIIPPQMSTSAKMMLGIFARPGDAPDTYISDIALQGDALTINGQPLPF</sequence>
<name>A0A1Y5TD69_9RHOB</name>
<keyword evidence="3" id="KW-1185">Reference proteome</keyword>